<name>A0A0F9FKE6_9ZZZZ</name>
<comment type="caution">
    <text evidence="2">The sequence shown here is derived from an EMBL/GenBank/DDBJ whole genome shotgun (WGS) entry which is preliminary data.</text>
</comment>
<proteinExistence type="predicted"/>
<accession>A0A0F9FKE6</accession>
<evidence type="ECO:0000256" key="1">
    <source>
        <dbReference type="SAM" id="MobiDB-lite"/>
    </source>
</evidence>
<feature type="region of interest" description="Disordered" evidence="1">
    <location>
        <begin position="185"/>
        <end position="223"/>
    </location>
</feature>
<dbReference type="EMBL" id="LAZR01023305">
    <property type="protein sequence ID" value="KKL78956.1"/>
    <property type="molecule type" value="Genomic_DNA"/>
</dbReference>
<dbReference type="AlphaFoldDB" id="A0A0F9FKE6"/>
<organism evidence="2">
    <name type="scientific">marine sediment metagenome</name>
    <dbReference type="NCBI Taxonomy" id="412755"/>
    <lineage>
        <taxon>unclassified sequences</taxon>
        <taxon>metagenomes</taxon>
        <taxon>ecological metagenomes</taxon>
    </lineage>
</organism>
<sequence length="271" mass="30538">MNTEVTIHNDVQTAEEIKAQVTRIQQVMKAVMRSNTHYGVIPGTSKPTLYKAGSEVLLSTFRISVEPEIDDLSTGDEIRYRIRALGRHQTTSIVVGIGVGECSSSEEKYKWRDVVCDEEFNDTDEDRRRVKYQRQRGGGFTRRYQVRIEPADIANTVLKMAKKRAQIDMTLTALAASDIFTQDVEDMPENLRPMADDTRRGKPESQAPQSNGEDDGPRMATNKQIGLVRAKVDDAGIPEKTFFEQFKIGDFSELKFDQVNDALGFIKDNAP</sequence>
<reference evidence="2" key="1">
    <citation type="journal article" date="2015" name="Nature">
        <title>Complex archaea that bridge the gap between prokaryotes and eukaryotes.</title>
        <authorList>
            <person name="Spang A."/>
            <person name="Saw J.H."/>
            <person name="Jorgensen S.L."/>
            <person name="Zaremba-Niedzwiedzka K."/>
            <person name="Martijn J."/>
            <person name="Lind A.E."/>
            <person name="van Eijk R."/>
            <person name="Schleper C."/>
            <person name="Guy L."/>
            <person name="Ettema T.J."/>
        </authorList>
    </citation>
    <scope>NUCLEOTIDE SEQUENCE</scope>
</reference>
<evidence type="ECO:0000313" key="2">
    <source>
        <dbReference type="EMBL" id="KKL78956.1"/>
    </source>
</evidence>
<protein>
    <submittedName>
        <fullName evidence="2">Uncharacterized protein</fullName>
    </submittedName>
</protein>
<gene>
    <name evidence="2" type="ORF">LCGC14_2019650</name>
</gene>
<feature type="compositionally biased region" description="Basic and acidic residues" evidence="1">
    <location>
        <begin position="194"/>
        <end position="203"/>
    </location>
</feature>